<dbReference type="Proteomes" id="UP000263900">
    <property type="component" value="Chromosome"/>
</dbReference>
<proteinExistence type="predicted"/>
<dbReference type="EMBL" id="CP032157">
    <property type="protein sequence ID" value="AXY76189.1"/>
    <property type="molecule type" value="Genomic_DNA"/>
</dbReference>
<organism evidence="1 2">
    <name type="scientific">Paraflavitalea soli</name>
    <dbReference type="NCBI Taxonomy" id="2315862"/>
    <lineage>
        <taxon>Bacteria</taxon>
        <taxon>Pseudomonadati</taxon>
        <taxon>Bacteroidota</taxon>
        <taxon>Chitinophagia</taxon>
        <taxon>Chitinophagales</taxon>
        <taxon>Chitinophagaceae</taxon>
        <taxon>Paraflavitalea</taxon>
    </lineage>
</organism>
<accession>A0A3B7MSC5</accession>
<dbReference type="AlphaFoldDB" id="A0A3B7MSC5"/>
<evidence type="ECO:0000313" key="1">
    <source>
        <dbReference type="EMBL" id="AXY76189.1"/>
    </source>
</evidence>
<reference evidence="1 2" key="1">
    <citation type="submission" date="2018-09" db="EMBL/GenBank/DDBJ databases">
        <title>Genome sequencing of strain 6GH32-13.</title>
        <authorList>
            <person name="Weon H.-Y."/>
            <person name="Heo J."/>
            <person name="Kwon S.-W."/>
        </authorList>
    </citation>
    <scope>NUCLEOTIDE SEQUENCE [LARGE SCALE GENOMIC DNA]</scope>
    <source>
        <strain evidence="1 2">5GH32-13</strain>
    </source>
</reference>
<protein>
    <submittedName>
        <fullName evidence="1">Uncharacterized protein</fullName>
    </submittedName>
</protein>
<gene>
    <name evidence="1" type="ORF">D3H65_20320</name>
</gene>
<evidence type="ECO:0000313" key="2">
    <source>
        <dbReference type="Proteomes" id="UP000263900"/>
    </source>
</evidence>
<sequence length="116" mass="13262">MKAFLLGVYLVFFAVQLHFRYAFFSFFPSTAHQPVLHQTVQVQQQQSPGHQQIQVAAPQVKLNKRYQPQSVFEGLPALEVPKETYTAVEQHRTVIVAPLHSTIILHVFQRGPPRNS</sequence>
<name>A0A3B7MSC5_9BACT</name>
<dbReference type="KEGG" id="pseg:D3H65_20320"/>
<keyword evidence="2" id="KW-1185">Reference proteome</keyword>